<dbReference type="Proteomes" id="UP001042704">
    <property type="component" value="Chromosome"/>
</dbReference>
<dbReference type="EMBL" id="CP036172">
    <property type="protein sequence ID" value="QSZ67611.1"/>
    <property type="molecule type" value="Genomic_DNA"/>
</dbReference>
<dbReference type="KEGG" id="maqe:RJ40_08875"/>
<sequence length="151" mass="16050">MDGRIWLGLSLMVGLVASLLGPAPLAEIGALVVAVAVIALTRGEKDYWFVVLAAGALVAVAAGFTSPIWSAVLVLILLGWVEDRFAFLSSRGGKVAYLVFAGVAGAVLVPVMLMRHVLLLFGGLVILLLVSGLFLSLSWYRLVWSARRSEE</sequence>
<reference evidence="2" key="2">
    <citation type="submission" date="2019-02" db="EMBL/GenBank/DDBJ databases">
        <authorList>
            <person name="Chen S.-C."/>
            <person name="Chien H.-H."/>
            <person name="Lai M.-C."/>
        </authorList>
    </citation>
    <scope>NUCLEOTIDE SEQUENCE</scope>
    <source>
        <strain evidence="2">N2F9704</strain>
    </source>
</reference>
<keyword evidence="1" id="KW-0472">Membrane</keyword>
<feature type="transmembrane region" description="Helical" evidence="1">
    <location>
        <begin position="92"/>
        <end position="113"/>
    </location>
</feature>
<evidence type="ECO:0000256" key="1">
    <source>
        <dbReference type="SAM" id="Phobius"/>
    </source>
</evidence>
<keyword evidence="1" id="KW-0812">Transmembrane</keyword>
<keyword evidence="1" id="KW-1133">Transmembrane helix</keyword>
<dbReference type="AlphaFoldDB" id="A0A8A3S799"/>
<organism evidence="2 3">
    <name type="scientific">Methanofollis aquaemaris</name>
    <dbReference type="NCBI Taxonomy" id="126734"/>
    <lineage>
        <taxon>Archaea</taxon>
        <taxon>Methanobacteriati</taxon>
        <taxon>Methanobacteriota</taxon>
        <taxon>Stenosarchaea group</taxon>
        <taxon>Methanomicrobia</taxon>
        <taxon>Methanomicrobiales</taxon>
        <taxon>Methanomicrobiaceae</taxon>
        <taxon>Methanofollis</taxon>
    </lineage>
</organism>
<dbReference type="GeneID" id="76424476"/>
<accession>A0A8A3S799</accession>
<dbReference type="RefSeq" id="WP_265580512.1">
    <property type="nucleotide sequence ID" value="NZ_CP036172.1"/>
</dbReference>
<evidence type="ECO:0000313" key="2">
    <source>
        <dbReference type="EMBL" id="QSZ67611.1"/>
    </source>
</evidence>
<feature type="transmembrane region" description="Helical" evidence="1">
    <location>
        <begin position="119"/>
        <end position="140"/>
    </location>
</feature>
<name>A0A8A3S799_9EURY</name>
<proteinExistence type="predicted"/>
<evidence type="ECO:0000313" key="3">
    <source>
        <dbReference type="Proteomes" id="UP001042704"/>
    </source>
</evidence>
<keyword evidence="3" id="KW-1185">Reference proteome</keyword>
<feature type="transmembrane region" description="Helical" evidence="1">
    <location>
        <begin position="12"/>
        <end position="41"/>
    </location>
</feature>
<feature type="transmembrane region" description="Helical" evidence="1">
    <location>
        <begin position="47"/>
        <end position="80"/>
    </location>
</feature>
<protein>
    <submittedName>
        <fullName evidence="2">Uncharacterized protein</fullName>
    </submittedName>
</protein>
<reference evidence="2" key="1">
    <citation type="journal article" date="2001" name="Int. J. Syst. Evol. Microbiol.">
        <title>Methanofollis aquaemaris sp. nov., a methanogen isolated from an aquaculture fish pond.</title>
        <authorList>
            <person name="Lai M.C."/>
            <person name="Chen S.C."/>
        </authorList>
    </citation>
    <scope>NUCLEOTIDE SEQUENCE</scope>
    <source>
        <strain evidence="2">N2F9704</strain>
    </source>
</reference>
<gene>
    <name evidence="2" type="ORF">RJ40_08875</name>
</gene>